<dbReference type="Pfam" id="PF18962">
    <property type="entry name" value="Por_Secre_tail"/>
    <property type="match status" value="1"/>
</dbReference>
<reference evidence="5 6" key="2">
    <citation type="submission" date="2016-11" db="EMBL/GenBank/DDBJ databases">
        <authorList>
            <person name="Varghese N."/>
            <person name="Submissions S."/>
        </authorList>
    </citation>
    <scope>NUCLEOTIDE SEQUENCE [LARGE SCALE GENOMIC DNA]</scope>
    <source>
        <strain evidence="5 6">DSM 6368</strain>
    </source>
</reference>
<evidence type="ECO:0000256" key="1">
    <source>
        <dbReference type="ARBA" id="ARBA00022729"/>
    </source>
</evidence>
<dbReference type="InterPro" id="IPR025667">
    <property type="entry name" value="SprB_repeat"/>
</dbReference>
<dbReference type="EMBL" id="MUHB01000007">
    <property type="protein sequence ID" value="OXB05657.1"/>
    <property type="molecule type" value="Genomic_DNA"/>
</dbReference>
<dbReference type="EMBL" id="FRBX01000002">
    <property type="protein sequence ID" value="SHM05242.1"/>
    <property type="molecule type" value="Genomic_DNA"/>
</dbReference>
<evidence type="ECO:0000259" key="3">
    <source>
        <dbReference type="Pfam" id="PF18962"/>
    </source>
</evidence>
<proteinExistence type="predicted"/>
<keyword evidence="6" id="KW-1185">Reference proteome</keyword>
<organism evidence="4 7">
    <name type="scientific">Flavobacterium pectinovorum</name>
    <dbReference type="NCBI Taxonomy" id="29533"/>
    <lineage>
        <taxon>Bacteria</taxon>
        <taxon>Pseudomonadati</taxon>
        <taxon>Bacteroidota</taxon>
        <taxon>Flavobacteriia</taxon>
        <taxon>Flavobacteriales</taxon>
        <taxon>Flavobacteriaceae</taxon>
        <taxon>Flavobacterium</taxon>
    </lineage>
</organism>
<evidence type="ECO:0000313" key="7">
    <source>
        <dbReference type="Proteomes" id="UP000198431"/>
    </source>
</evidence>
<evidence type="ECO:0000256" key="2">
    <source>
        <dbReference type="SAM" id="SignalP"/>
    </source>
</evidence>
<keyword evidence="1 2" id="KW-0732">Signal</keyword>
<accession>A0AB36P2U3</accession>
<evidence type="ECO:0000313" key="4">
    <source>
        <dbReference type="EMBL" id="OXB05657.1"/>
    </source>
</evidence>
<dbReference type="InterPro" id="IPR026444">
    <property type="entry name" value="Secre_tail"/>
</dbReference>
<feature type="signal peptide" evidence="2">
    <location>
        <begin position="1"/>
        <end position="18"/>
    </location>
</feature>
<evidence type="ECO:0000313" key="6">
    <source>
        <dbReference type="Proteomes" id="UP000184216"/>
    </source>
</evidence>
<name>A0AB36P2U3_9FLAO</name>
<gene>
    <name evidence="4" type="ORF">B0A72_06450</name>
    <name evidence="5" type="ORF">SAMN05444387_1797</name>
</gene>
<dbReference type="NCBIfam" id="TIGR04183">
    <property type="entry name" value="Por_Secre_tail"/>
    <property type="match status" value="1"/>
</dbReference>
<feature type="chain" id="PRO_5044329516" evidence="2">
    <location>
        <begin position="19"/>
        <end position="1807"/>
    </location>
</feature>
<reference evidence="4 7" key="1">
    <citation type="submission" date="2016-11" db="EMBL/GenBank/DDBJ databases">
        <title>Whole genomes of Flavobacteriaceae.</title>
        <authorList>
            <person name="Stine C."/>
            <person name="Li C."/>
            <person name="Tadesse D."/>
        </authorList>
    </citation>
    <scope>NUCLEOTIDE SEQUENCE [LARGE SCALE GENOMIC DNA]</scope>
    <source>
        <strain evidence="4 7">ATCC 19366</strain>
    </source>
</reference>
<dbReference type="Pfam" id="PF13573">
    <property type="entry name" value="SprB"/>
    <property type="match status" value="11"/>
</dbReference>
<protein>
    <submittedName>
        <fullName evidence="5">Por secretion system C-terminal sorting domain-containing protein</fullName>
    </submittedName>
</protein>
<comment type="caution">
    <text evidence="4">The sequence shown here is derived from an EMBL/GenBank/DDBJ whole genome shotgun (WGS) entry which is preliminary data.</text>
</comment>
<dbReference type="Proteomes" id="UP000184216">
    <property type="component" value="Unassembled WGS sequence"/>
</dbReference>
<feature type="domain" description="Secretion system C-terminal sorting" evidence="3">
    <location>
        <begin position="1738"/>
        <end position="1804"/>
    </location>
</feature>
<evidence type="ECO:0000313" key="5">
    <source>
        <dbReference type="EMBL" id="SHM05242.1"/>
    </source>
</evidence>
<dbReference type="Proteomes" id="UP000198431">
    <property type="component" value="Unassembled WGS sequence"/>
</dbReference>
<dbReference type="RefSeq" id="WP_073394608.1">
    <property type="nucleotide sequence ID" value="NZ_FRBX01000002.1"/>
</dbReference>
<sequence length="1807" mass="190298">MKRTLLFFLLLFTTIFYAQVSNIEHCSGKTAFNLKERESLLIGNLNPAETTVSYHLSLASATNNVNPVFDPTYYVVTSSSTTIYARINNNGNITTNYFNLIIHPDFYVSPSLKPIACNGRTADLTLKPSGGSGSYKYSMNGSEFGSNNVFLGLLPGTKDIQVIDNVTGCMATLTYKITEPAVITANAVVNKNTITVTAAGGTPPYQYSIDGDYYKSSNVFTNVSPGNYNIIVIDAPACRVVVPATIQPPLSSTATITKQLDCLSTGTASIMVNGVGGQTPYTYSLNGGPYQTSNIYNDLVAGTYTVTVKDAENTISSVSSITIQPISPIVITTYNTTVSCNGSSDGATEIRAAGGVAPYSYSINNGPFKTSNIIENLSASAYSITVKDATGCLATSSFTMSQPEPLSITENIVKSGVNNDGSITVTASGGSNSYIYSLKDDIGNVIRPQQVSNVFSGLPVGSYQIEVVDFRGCFLSKNVTIAPVSTLAANVTVGNITCTSTKGSISITATGGVAPYQYSINNGANYSLSNVFNNLAISSYTIKVKDAENTIITTTAAVTQTTLLTVSAKTEAASIACNGDKTGFITVTATGGLQPYTYSIDGTTFQSSRSFLNLGARGYNVMVKDANECLAVTSISVTERPRLSATAEIINDQNIVVTPTGGTTLYTFYLENTTTGIESGPEETGTFTKLPVGIYTVKVLDSNGCEYDIPGINIKAPSSNALSAVSVVSQGGCTFNGRITVDAMGGKQPYEYSIDNGLNYRSSNVFTNLYPNIYTVKVRDAELNTTTHTARIKQAYAPSIDAVVTNVSCKGNSNGSIRVIANGGAGPYQFSLNGGTYYYDKPTFNNLAAGTYTISVRDNNICESKLTVEVTEPEILAATAKPSANQGIVANVTGGTAPYSYTLENENGTIAAPAQSNNSFTNLPIGLYKLKIIDANACSTSVSNINVIASTPLNVTAVPTNVTCSGPGTVTFNAAGGIAPYQYSVDNGVSYSLSSIFTNLASGTYSLKAKDALNTVIDLTVDIAQTTSLKVSAQILTPINCNGDDSGLIYCTATGGSNLYQYSIDGNNFQSSRYFTSLKAGTYTITVKDGSGCLAVSSPITFSAPPVLSATAVVNKQSIFITSTGGSTNYAYYLENDATGIKLGPIQNGKFTALAAGTYTAIAYDSNGCTFNISGLKIEPASTALAIVAVGTDIACSEYNIGRVVITATGGVPPYQYSLNNGDTYSSSNLFVGLPAYTYPVTVRDADLNIVNDVVTIKNISSVVSATAVVTNVSCQGNQDGAIELISTGGYAPYSYTINGQIHGGVNKFYDLGAGIYPIIVSDKYGCQYTLTVEVKEPSPINISTKIGTDQSLIAYVVGGTAPYSYSLTDKNGVTAPAQTNNTFTNIPVGVYTLKIIDANGCGVSFTGVKILAAEPLSAIATINQPTCDKPTGKITATARGGSGGYQYSIDNGLHYSTANVFANLQPGAYNISVKDSKNTLYTSTAIITAINPLHFNATITSLPSCTDYGVITCIATGGKAPYVYSLNGGAYSSTPTFNVYGGVYTLTVKDSNGCIETLSITVDSPLQLVANFIIENQTLTINTIGGSGEIVYSLSPNLDKFSSQNVFSDLVPGNYTAIVRDANGCSLIYNLVIDPPAPLINGENQVTVEFKAGQTLADLVVEGQNIKWYSNSNNVAKKTNKSSEATLPLTTLLVDGTIYYASQTINGIESTKRLSVTAKLNGSLSTPDFTLPDFTYYPNPVQHTLSIHNTSNIDEVEIFSVAGKFILSNKVNSDHSEIDLSNVSSGVYFLKVKAEGQTKTIKIVKK</sequence>